<protein>
    <submittedName>
        <fullName evidence="1">Uncharacterized protein</fullName>
    </submittedName>
</protein>
<dbReference type="EMBL" id="JAFNAA010000005">
    <property type="protein sequence ID" value="MBO1107886.1"/>
    <property type="molecule type" value="Genomic_DNA"/>
</dbReference>
<evidence type="ECO:0000313" key="1">
    <source>
        <dbReference type="EMBL" id="MBO1107886.1"/>
    </source>
</evidence>
<proteinExistence type="predicted"/>
<accession>A0A8I1W6G8</accession>
<dbReference type="Proteomes" id="UP000664658">
    <property type="component" value="Unassembled WGS sequence"/>
</dbReference>
<evidence type="ECO:0000313" key="2">
    <source>
        <dbReference type="Proteomes" id="UP000664658"/>
    </source>
</evidence>
<comment type="caution">
    <text evidence="1">The sequence shown here is derived from an EMBL/GenBank/DDBJ whole genome shotgun (WGS) entry which is preliminary data.</text>
</comment>
<name>A0A8I1W6G8_PLESH</name>
<sequence>MDLAEATALERIELIAKFVCLGHSSEREKQIALLLIADLAGDVRADRAAQIKKPPVGGLTSGCGTGSQEV</sequence>
<reference evidence="1" key="1">
    <citation type="submission" date="2021-03" db="EMBL/GenBank/DDBJ databases">
        <title>Plesiomonas shigelloides zfcc0051, isolated from zebrafish feces.</title>
        <authorList>
            <person name="Vanderhoek Z."/>
            <person name="Gaulke C."/>
        </authorList>
    </citation>
    <scope>NUCLEOTIDE SEQUENCE</scope>
    <source>
        <strain evidence="1">Zfcc0051</strain>
    </source>
</reference>
<gene>
    <name evidence="1" type="ORF">J2R62_06560</name>
</gene>
<dbReference type="AlphaFoldDB" id="A0A8I1W6G8"/>
<organism evidence="1 2">
    <name type="scientific">Plesiomonas shigelloides</name>
    <name type="common">Aeromonas shigelloides</name>
    <dbReference type="NCBI Taxonomy" id="703"/>
    <lineage>
        <taxon>Bacteria</taxon>
        <taxon>Pseudomonadati</taxon>
        <taxon>Pseudomonadota</taxon>
        <taxon>Gammaproteobacteria</taxon>
        <taxon>Enterobacterales</taxon>
        <taxon>Enterobacteriaceae</taxon>
        <taxon>Plesiomonas</taxon>
    </lineage>
</organism>
<dbReference type="RefSeq" id="WP_178090178.1">
    <property type="nucleotide sequence ID" value="NZ_JAFNAA010000005.1"/>
</dbReference>